<protein>
    <recommendedName>
        <fullName evidence="2 10">Telomeric repeat-binding factor 2-interacting protein 1</fullName>
        <shortName evidence="10">TERF2-interacting telomeric protein 1</shortName>
    </recommendedName>
    <alternativeName>
        <fullName evidence="9 10">Repressor/activator protein 1 homolog</fullName>
    </alternativeName>
</protein>
<feature type="region of interest" description="Disordered" evidence="11">
    <location>
        <begin position="186"/>
        <end position="521"/>
    </location>
</feature>
<dbReference type="Proteomes" id="UP000472271">
    <property type="component" value="Chromosome 5"/>
</dbReference>
<keyword evidence="5 10" id="KW-0805">Transcription regulation</keyword>
<dbReference type="Pfam" id="PF08914">
    <property type="entry name" value="Myb_Rap1"/>
    <property type="match status" value="1"/>
</dbReference>
<keyword evidence="3 10" id="KW-0158">Chromosome</keyword>
<feature type="domain" description="TERF2-interacting telomeric protein 1 Myb" evidence="12">
    <location>
        <begin position="132"/>
        <end position="187"/>
    </location>
</feature>
<feature type="compositionally biased region" description="Basic and acidic residues" evidence="11">
    <location>
        <begin position="213"/>
        <end position="229"/>
    </location>
</feature>
<reference evidence="15" key="1">
    <citation type="submission" date="2019-06" db="EMBL/GenBank/DDBJ databases">
        <authorList>
            <consortium name="Wellcome Sanger Institute Data Sharing"/>
        </authorList>
    </citation>
    <scope>NUCLEOTIDE SEQUENCE [LARGE SCALE GENOMIC DNA]</scope>
</reference>
<dbReference type="GO" id="GO:0031848">
    <property type="term" value="P:protection from non-homologous end joining at telomere"/>
    <property type="evidence" value="ECO:0007669"/>
    <property type="project" value="TreeGrafter"/>
</dbReference>
<feature type="compositionally biased region" description="Basic and acidic residues" evidence="11">
    <location>
        <begin position="470"/>
        <end position="481"/>
    </location>
</feature>
<dbReference type="FunFam" id="1.10.10.60:FF:000246">
    <property type="entry name" value="Telomeric repeat-binding factor 2-interacting protein 1"/>
    <property type="match status" value="1"/>
</dbReference>
<feature type="compositionally biased region" description="Polar residues" evidence="11">
    <location>
        <begin position="232"/>
        <end position="246"/>
    </location>
</feature>
<evidence type="ECO:0000259" key="12">
    <source>
        <dbReference type="Pfam" id="PF08914"/>
    </source>
</evidence>
<evidence type="ECO:0000256" key="3">
    <source>
        <dbReference type="ARBA" id="ARBA00022454"/>
    </source>
</evidence>
<feature type="compositionally biased region" description="Polar residues" evidence="11">
    <location>
        <begin position="444"/>
        <end position="462"/>
    </location>
</feature>
<evidence type="ECO:0000256" key="6">
    <source>
        <dbReference type="ARBA" id="ARBA00023159"/>
    </source>
</evidence>
<dbReference type="SUPFAM" id="SSF52113">
    <property type="entry name" value="BRCT domain"/>
    <property type="match status" value="1"/>
</dbReference>
<evidence type="ECO:0000256" key="5">
    <source>
        <dbReference type="ARBA" id="ARBA00023015"/>
    </source>
</evidence>
<name>A0A673A2Y8_9TELE</name>
<dbReference type="InterPro" id="IPR039595">
    <property type="entry name" value="TE2IP/Rap1"/>
</dbReference>
<dbReference type="Pfam" id="PF11626">
    <property type="entry name" value="Rap1_C"/>
    <property type="match status" value="1"/>
</dbReference>
<evidence type="ECO:0000313" key="15">
    <source>
        <dbReference type="Ensembl" id="ENSSORP00005023860.1"/>
    </source>
</evidence>
<dbReference type="InterPro" id="IPR009057">
    <property type="entry name" value="Homeodomain-like_sf"/>
</dbReference>
<feature type="compositionally biased region" description="Polar residues" evidence="11">
    <location>
        <begin position="201"/>
        <end position="211"/>
    </location>
</feature>
<organism evidence="15 16">
    <name type="scientific">Sphaeramia orbicularis</name>
    <name type="common">orbiculate cardinalfish</name>
    <dbReference type="NCBI Taxonomy" id="375764"/>
    <lineage>
        <taxon>Eukaryota</taxon>
        <taxon>Metazoa</taxon>
        <taxon>Chordata</taxon>
        <taxon>Craniata</taxon>
        <taxon>Vertebrata</taxon>
        <taxon>Euteleostomi</taxon>
        <taxon>Actinopterygii</taxon>
        <taxon>Neopterygii</taxon>
        <taxon>Teleostei</taxon>
        <taxon>Neoteleostei</taxon>
        <taxon>Acanthomorphata</taxon>
        <taxon>Gobiaria</taxon>
        <taxon>Kurtiformes</taxon>
        <taxon>Apogonoidei</taxon>
        <taxon>Apogonidae</taxon>
        <taxon>Apogoninae</taxon>
        <taxon>Sphaeramia</taxon>
    </lineage>
</organism>
<reference evidence="15" key="3">
    <citation type="submission" date="2025-09" db="UniProtKB">
        <authorList>
            <consortium name="Ensembl"/>
        </authorList>
    </citation>
    <scope>IDENTIFICATION</scope>
</reference>
<keyword evidence="7 10" id="KW-0804">Transcription</keyword>
<sequence length="715" mass="78414">MIMPSKQQDEAKSKISPVLFMTVSGEPMSFFLRPGPVKRKLQPLITAGGGMLCNVQKPGAILLIDPEERASVSETTAHWYISTQYVHDCIEKDEQLTLEDYRLNPEVEKAYSTRLRNSKESPPASAGGRTAYTAKEDAAILNYVRKHKTEAGGNKLWQEMEKQRVTSHSWQSMKYRYRVRLAHKLSESEEKQTKGDGNLETEAQSSSSNDADVSPKTHSEGPEPVKTDTTETELTQIDAQPISDESTQAEDAEAQTSTSPQEEVQVVNPLTKEQPVEGTQVETVEAETSNCSQLEEQCWELETNTQLALNESPEPEAVEPTISPETGDVPEDHPPSQPDSLLETPSQNVLSKKQKASPKEAQGEPPTRVTRRQLKLEGPQPYNKKLRSSSTPNKSSPEPSKKTKLSIRSAHQKDITADQPPVKRARGKGGAKVLANEQEESEENGTSKTEQPGDESSSVTQKGQKKTEKRKLGILELATKEFEDDSEADEDESPDLQNKTETVAMQSALTSDPSSDVPSSVLNYEHGATVQEPAEDTQASSGCHLAEVDVPEPAEFQTVASEPAPSEPAPSEVHTTSKAHLFIFDHESQEEDSESLVGDGAAHPPDSQTKLNGDTAPSLTQAQLEEDKQRIRDLMNQTNQDLASVTKALLKTSGDWSAALDLLLDPSSFSGPFWTYSDDSLLDSADPDDRHMLQEKYGEEGVAKRLVFLAVEGSS</sequence>
<evidence type="ECO:0000256" key="7">
    <source>
        <dbReference type="ARBA" id="ARBA00023163"/>
    </source>
</evidence>
<feature type="compositionally biased region" description="Polar residues" evidence="11">
    <location>
        <begin position="388"/>
        <end position="398"/>
    </location>
</feature>
<comment type="subcellular location">
    <subcellularLocation>
        <location evidence="10">Nucleus</location>
    </subcellularLocation>
    <subcellularLocation>
        <location evidence="10">Chromosome</location>
        <location evidence="10">Telomere</location>
    </subcellularLocation>
</comment>
<dbReference type="GO" id="GO:0042162">
    <property type="term" value="F:telomeric DNA binding"/>
    <property type="evidence" value="ECO:0007669"/>
    <property type="project" value="TreeGrafter"/>
</dbReference>
<dbReference type="InterPro" id="IPR038104">
    <property type="entry name" value="Rap1_C_sf"/>
</dbReference>
<feature type="region of interest" description="Disordered" evidence="11">
    <location>
        <begin position="112"/>
        <end position="131"/>
    </location>
</feature>
<dbReference type="CDD" id="cd11653">
    <property type="entry name" value="rap1_RCT"/>
    <property type="match status" value="1"/>
</dbReference>
<evidence type="ECO:0000313" key="16">
    <source>
        <dbReference type="Proteomes" id="UP000472271"/>
    </source>
</evidence>
<proteinExistence type="inferred from homology"/>
<feature type="region of interest" description="Disordered" evidence="11">
    <location>
        <begin position="551"/>
        <end position="617"/>
    </location>
</feature>
<evidence type="ECO:0000256" key="1">
    <source>
        <dbReference type="ARBA" id="ARBA00010467"/>
    </source>
</evidence>
<dbReference type="Pfam" id="PF16589">
    <property type="entry name" value="BRCT_2"/>
    <property type="match status" value="1"/>
</dbReference>
<dbReference type="CTD" id="54386"/>
<comment type="similarity">
    <text evidence="1 10">Belongs to the RAP1 family.</text>
</comment>
<dbReference type="InterPro" id="IPR021661">
    <property type="entry name" value="Rap1_C"/>
</dbReference>
<dbReference type="GeneID" id="115419010"/>
<gene>
    <name evidence="15" type="primary">terf2ip</name>
</gene>
<dbReference type="GO" id="GO:0070187">
    <property type="term" value="C:shelterin complex"/>
    <property type="evidence" value="ECO:0007669"/>
    <property type="project" value="TreeGrafter"/>
</dbReference>
<dbReference type="SUPFAM" id="SSF46689">
    <property type="entry name" value="Homeodomain-like"/>
    <property type="match status" value="1"/>
</dbReference>
<comment type="subunit">
    <text evidence="10">Homodimer.</text>
</comment>
<dbReference type="CDD" id="cd11655">
    <property type="entry name" value="rap1_myb-like"/>
    <property type="match status" value="1"/>
</dbReference>
<dbReference type="AlphaFoldDB" id="A0A673A2Y8"/>
<dbReference type="RefSeq" id="XP_029989459.1">
    <property type="nucleotide sequence ID" value="XM_030133599.1"/>
</dbReference>
<dbReference type="OrthoDB" id="435460at2759"/>
<reference evidence="15" key="2">
    <citation type="submission" date="2025-08" db="UniProtKB">
        <authorList>
            <consortium name="Ensembl"/>
        </authorList>
    </citation>
    <scope>IDENTIFICATION</scope>
</reference>
<evidence type="ECO:0000256" key="11">
    <source>
        <dbReference type="SAM" id="MobiDB-lite"/>
    </source>
</evidence>
<comment type="function">
    <text evidence="10">Acts both as a regulator of telomere function and as a transcription regulator. Involved in the regulation of telomere length and protection as a component of the shelterin complex (telosome). Does not bind DNA directly: recruited to telomeric double-stranded 5'-TTAGGG-3' repeats via its interaction with terf2. Independently of its function in telomeres, also acts as a transcription regulator: recruited to extratelomeric 5'-TTAGGG-3' sites via its association with terf2 or other factors, and regulates gene expression.</text>
</comment>
<evidence type="ECO:0000256" key="8">
    <source>
        <dbReference type="ARBA" id="ARBA00023242"/>
    </source>
</evidence>
<keyword evidence="8 10" id="KW-0539">Nucleus</keyword>
<evidence type="ECO:0000256" key="10">
    <source>
        <dbReference type="RuleBase" id="RU367107"/>
    </source>
</evidence>
<feature type="compositionally biased region" description="Low complexity" evidence="11">
    <location>
        <begin position="560"/>
        <end position="572"/>
    </location>
</feature>
<feature type="compositionally biased region" description="Polar residues" evidence="11">
    <location>
        <begin position="280"/>
        <end position="295"/>
    </location>
</feature>
<evidence type="ECO:0000259" key="13">
    <source>
        <dbReference type="Pfam" id="PF11626"/>
    </source>
</evidence>
<evidence type="ECO:0000256" key="9">
    <source>
        <dbReference type="ARBA" id="ARBA00032471"/>
    </source>
</evidence>
<dbReference type="InterPro" id="IPR001357">
    <property type="entry name" value="BRCT_dom"/>
</dbReference>
<feature type="domain" description="BRCT" evidence="14">
    <location>
        <begin position="20"/>
        <end position="102"/>
    </location>
</feature>
<evidence type="ECO:0000256" key="2">
    <source>
        <dbReference type="ARBA" id="ARBA00017805"/>
    </source>
</evidence>
<feature type="domain" description="TRF2-interacting telomeric protein/Rap1 C-terminal" evidence="13">
    <location>
        <begin position="636"/>
        <end position="710"/>
    </location>
</feature>
<dbReference type="PANTHER" id="PTHR16466">
    <property type="entry name" value="TELOMERE REPEAT-BINDING FACTOR 2-INTERACTING PROTEIN 1"/>
    <property type="match status" value="1"/>
</dbReference>
<dbReference type="Gene3D" id="1.10.10.60">
    <property type="entry name" value="Homeodomain-like"/>
    <property type="match status" value="1"/>
</dbReference>
<feature type="compositionally biased region" description="Polar residues" evidence="11">
    <location>
        <begin position="606"/>
        <end position="617"/>
    </location>
</feature>
<dbReference type="Ensembl" id="ENSSORT00005024560.1">
    <property type="protein sequence ID" value="ENSSORP00005023860.1"/>
    <property type="gene ID" value="ENSSORG00005011528.1"/>
</dbReference>
<accession>A0A673A2Y8</accession>
<dbReference type="InterPro" id="IPR015010">
    <property type="entry name" value="TERF2IP_Myb"/>
</dbReference>
<dbReference type="GO" id="GO:0006355">
    <property type="term" value="P:regulation of DNA-templated transcription"/>
    <property type="evidence" value="ECO:0007669"/>
    <property type="project" value="UniProtKB-UniRule"/>
</dbReference>
<dbReference type="GO" id="GO:0010833">
    <property type="term" value="P:telomere maintenance via telomere lengthening"/>
    <property type="evidence" value="ECO:0007669"/>
    <property type="project" value="UniProtKB-UniRule"/>
</dbReference>
<keyword evidence="16" id="KW-1185">Reference proteome</keyword>
<feature type="compositionally biased region" description="Acidic residues" evidence="11">
    <location>
        <begin position="482"/>
        <end position="494"/>
    </location>
</feature>
<feature type="compositionally biased region" description="Polar residues" evidence="11">
    <location>
        <begin position="496"/>
        <end position="510"/>
    </location>
</feature>
<dbReference type="FunCoup" id="A0A673A2Y8">
    <property type="interactions" value="242"/>
</dbReference>
<dbReference type="Gene3D" id="1.10.10.2170">
    <property type="match status" value="1"/>
</dbReference>
<dbReference type="PANTHER" id="PTHR16466:SF6">
    <property type="entry name" value="TELOMERIC REPEAT-BINDING FACTOR 2-INTERACTING PROTEIN 1"/>
    <property type="match status" value="1"/>
</dbReference>
<evidence type="ECO:0000259" key="14">
    <source>
        <dbReference type="Pfam" id="PF16589"/>
    </source>
</evidence>
<keyword evidence="4 10" id="KW-0779">Telomere</keyword>
<dbReference type="InParanoid" id="A0A673A2Y8"/>
<feature type="compositionally biased region" description="Low complexity" evidence="11">
    <location>
        <begin position="511"/>
        <end position="521"/>
    </location>
</feature>
<keyword evidence="6 10" id="KW-0010">Activator</keyword>
<evidence type="ECO:0000256" key="4">
    <source>
        <dbReference type="ARBA" id="ARBA00022895"/>
    </source>
</evidence>
<dbReference type="GO" id="GO:0005654">
    <property type="term" value="C:nucleoplasm"/>
    <property type="evidence" value="ECO:0007669"/>
    <property type="project" value="UniProtKB-ARBA"/>
</dbReference>
<dbReference type="InterPro" id="IPR036420">
    <property type="entry name" value="BRCT_dom_sf"/>
</dbReference>